<evidence type="ECO:0000256" key="6">
    <source>
        <dbReference type="SAM" id="MobiDB-lite"/>
    </source>
</evidence>
<gene>
    <name evidence="9" type="ORF">THAOC_13589</name>
</gene>
<dbReference type="Proteomes" id="UP000266841">
    <property type="component" value="Unassembled WGS sequence"/>
</dbReference>
<dbReference type="SUPFAM" id="SSF48317">
    <property type="entry name" value="Acid phosphatase/Vanadium-dependent haloperoxidase"/>
    <property type="match status" value="1"/>
</dbReference>
<name>K0SKQ4_THAOC</name>
<evidence type="ECO:0000256" key="3">
    <source>
        <dbReference type="ARBA" id="ARBA00022692"/>
    </source>
</evidence>
<comment type="caution">
    <text evidence="9">The sequence shown here is derived from an EMBL/GenBank/DDBJ whole genome shotgun (WGS) entry which is preliminary data.</text>
</comment>
<dbReference type="SMART" id="SM00014">
    <property type="entry name" value="acidPPc"/>
    <property type="match status" value="1"/>
</dbReference>
<dbReference type="eggNOG" id="KOG3030">
    <property type="taxonomic scope" value="Eukaryota"/>
</dbReference>
<dbReference type="InterPro" id="IPR000326">
    <property type="entry name" value="PAP2/HPO"/>
</dbReference>
<dbReference type="InterPro" id="IPR043216">
    <property type="entry name" value="PAP-like"/>
</dbReference>
<feature type="transmembrane region" description="Helical" evidence="7">
    <location>
        <begin position="232"/>
        <end position="251"/>
    </location>
</feature>
<feature type="transmembrane region" description="Helical" evidence="7">
    <location>
        <begin position="134"/>
        <end position="155"/>
    </location>
</feature>
<evidence type="ECO:0000256" key="2">
    <source>
        <dbReference type="ARBA" id="ARBA00008816"/>
    </source>
</evidence>
<dbReference type="InterPro" id="IPR036938">
    <property type="entry name" value="PAP2/HPO_sf"/>
</dbReference>
<evidence type="ECO:0000256" key="7">
    <source>
        <dbReference type="SAM" id="Phobius"/>
    </source>
</evidence>
<evidence type="ECO:0000256" key="1">
    <source>
        <dbReference type="ARBA" id="ARBA00004141"/>
    </source>
</evidence>
<comment type="similarity">
    <text evidence="2">Belongs to the PA-phosphatase related phosphoesterase family.</text>
</comment>
<feature type="domain" description="Phosphatidic acid phosphatase type 2/haloperoxidase" evidence="8">
    <location>
        <begin position="171"/>
        <end position="308"/>
    </location>
</feature>
<keyword evidence="4 7" id="KW-1133">Transmembrane helix</keyword>
<evidence type="ECO:0000256" key="5">
    <source>
        <dbReference type="ARBA" id="ARBA00023136"/>
    </source>
</evidence>
<evidence type="ECO:0000313" key="10">
    <source>
        <dbReference type="Proteomes" id="UP000266841"/>
    </source>
</evidence>
<dbReference type="AlphaFoldDB" id="K0SKQ4"/>
<feature type="transmembrane region" description="Helical" evidence="7">
    <location>
        <begin position="303"/>
        <end position="325"/>
    </location>
</feature>
<comment type="subcellular location">
    <subcellularLocation>
        <location evidence="1">Membrane</location>
        <topology evidence="1">Multi-pass membrane protein</topology>
    </subcellularLocation>
</comment>
<protein>
    <recommendedName>
        <fullName evidence="8">Phosphatidic acid phosphatase type 2/haloperoxidase domain-containing protein</fullName>
    </recommendedName>
</protein>
<dbReference type="PANTHER" id="PTHR10165:SF35">
    <property type="entry name" value="RE23632P"/>
    <property type="match status" value="1"/>
</dbReference>
<dbReference type="EMBL" id="AGNL01015706">
    <property type="protein sequence ID" value="EJK65534.1"/>
    <property type="molecule type" value="Genomic_DNA"/>
</dbReference>
<feature type="transmembrane region" description="Helical" evidence="7">
    <location>
        <begin position="263"/>
        <end position="283"/>
    </location>
</feature>
<dbReference type="GO" id="GO:0006644">
    <property type="term" value="P:phospholipid metabolic process"/>
    <property type="evidence" value="ECO:0007669"/>
    <property type="project" value="InterPro"/>
</dbReference>
<feature type="compositionally biased region" description="Polar residues" evidence="6">
    <location>
        <begin position="1"/>
        <end position="11"/>
    </location>
</feature>
<reference evidence="9 10" key="1">
    <citation type="journal article" date="2012" name="Genome Biol.">
        <title>Genome and low-iron response of an oceanic diatom adapted to chronic iron limitation.</title>
        <authorList>
            <person name="Lommer M."/>
            <person name="Specht M."/>
            <person name="Roy A.S."/>
            <person name="Kraemer L."/>
            <person name="Andreson R."/>
            <person name="Gutowska M.A."/>
            <person name="Wolf J."/>
            <person name="Bergner S.V."/>
            <person name="Schilhabel M.B."/>
            <person name="Klostermeier U.C."/>
            <person name="Beiko R.G."/>
            <person name="Rosenstiel P."/>
            <person name="Hippler M."/>
            <person name="Laroche J."/>
        </authorList>
    </citation>
    <scope>NUCLEOTIDE SEQUENCE [LARGE SCALE GENOMIC DNA]</scope>
    <source>
        <strain evidence="9 10">CCMP1005</strain>
    </source>
</reference>
<feature type="region of interest" description="Disordered" evidence="6">
    <location>
        <begin position="1"/>
        <end position="37"/>
    </location>
</feature>
<dbReference type="GO" id="GO:0046839">
    <property type="term" value="P:phospholipid dephosphorylation"/>
    <property type="evidence" value="ECO:0007669"/>
    <property type="project" value="TreeGrafter"/>
</dbReference>
<dbReference type="GO" id="GO:0016020">
    <property type="term" value="C:membrane"/>
    <property type="evidence" value="ECO:0007669"/>
    <property type="project" value="UniProtKB-SubCell"/>
</dbReference>
<sequence>MRTRMSGMSSDVENRADGEGSPFLESRASGDAEYDNSKNLRHGESLLDMAKTPSEIVQSLRDVSWALVRDLLISFACFYFGVHGPKQYILPMIGGLTMRPIPYQTTKAGDILLDLTLSNEFIEKNHVTFTSERLWFVGLWLPIILACAIGAVLPLSTMQNNSPIHNIHAGLCLVLTGIGICESITQTFKFYVGRLRPNFYDMCGFDKLTLSCTRGPEWEMEARMSFPSGHSSLSFCGMTALALFFVGRLGLWKNTASTWRGKIMVLSAASPLLLSFWCATSRLVDNWHHPSDIIAGSILGGDIVGHFVPHVVSTCICCVCWNTFVGNSTE</sequence>
<keyword evidence="3 7" id="KW-0812">Transmembrane</keyword>
<dbReference type="Gene3D" id="1.20.144.10">
    <property type="entry name" value="Phosphatidic acid phosphatase type 2/haloperoxidase"/>
    <property type="match status" value="1"/>
</dbReference>
<evidence type="ECO:0000313" key="9">
    <source>
        <dbReference type="EMBL" id="EJK65534.1"/>
    </source>
</evidence>
<dbReference type="PANTHER" id="PTHR10165">
    <property type="entry name" value="LIPID PHOSPHATE PHOSPHATASE"/>
    <property type="match status" value="1"/>
</dbReference>
<proteinExistence type="inferred from homology"/>
<accession>K0SKQ4</accession>
<organism evidence="9 10">
    <name type="scientific">Thalassiosira oceanica</name>
    <name type="common">Marine diatom</name>
    <dbReference type="NCBI Taxonomy" id="159749"/>
    <lineage>
        <taxon>Eukaryota</taxon>
        <taxon>Sar</taxon>
        <taxon>Stramenopiles</taxon>
        <taxon>Ochrophyta</taxon>
        <taxon>Bacillariophyta</taxon>
        <taxon>Coscinodiscophyceae</taxon>
        <taxon>Thalassiosirophycidae</taxon>
        <taxon>Thalassiosirales</taxon>
        <taxon>Thalassiosiraceae</taxon>
        <taxon>Thalassiosira</taxon>
    </lineage>
</organism>
<evidence type="ECO:0000256" key="4">
    <source>
        <dbReference type="ARBA" id="ARBA00022989"/>
    </source>
</evidence>
<dbReference type="Pfam" id="PF01569">
    <property type="entry name" value="PAP2"/>
    <property type="match status" value="1"/>
</dbReference>
<evidence type="ECO:0000259" key="8">
    <source>
        <dbReference type="SMART" id="SM00014"/>
    </source>
</evidence>
<dbReference type="GO" id="GO:0008195">
    <property type="term" value="F:phosphatidate phosphatase activity"/>
    <property type="evidence" value="ECO:0007669"/>
    <property type="project" value="TreeGrafter"/>
</dbReference>
<keyword evidence="5 7" id="KW-0472">Membrane</keyword>
<dbReference type="OrthoDB" id="10030083at2759"/>
<keyword evidence="10" id="KW-1185">Reference proteome</keyword>